<comment type="subcellular location">
    <subcellularLocation>
        <location evidence="1">Nucleus</location>
    </subcellularLocation>
</comment>
<feature type="compositionally biased region" description="Polar residues" evidence="3">
    <location>
        <begin position="8"/>
        <end position="22"/>
    </location>
</feature>
<evidence type="ECO:0000256" key="3">
    <source>
        <dbReference type="SAM" id="MobiDB-lite"/>
    </source>
</evidence>
<feature type="compositionally biased region" description="Basic and acidic residues" evidence="3">
    <location>
        <begin position="508"/>
        <end position="519"/>
    </location>
</feature>
<evidence type="ECO:0000313" key="5">
    <source>
        <dbReference type="EMBL" id="KAK1270994.1"/>
    </source>
</evidence>
<dbReference type="InterPro" id="IPR044867">
    <property type="entry name" value="DEUBAD_dom"/>
</dbReference>
<accession>A0AAV9B4G6</accession>
<dbReference type="InterPro" id="IPR057748">
    <property type="entry name" value="NFRKB_WH_2"/>
</dbReference>
<dbReference type="PANTHER" id="PTHR13052:SF0">
    <property type="entry name" value="DNA-BINDING PROTEIN-LIKE"/>
    <property type="match status" value="1"/>
</dbReference>
<dbReference type="InterPro" id="IPR024867">
    <property type="entry name" value="NFRKB"/>
</dbReference>
<protein>
    <recommendedName>
        <fullName evidence="4">DEUBAD domain-containing protein</fullName>
    </recommendedName>
</protein>
<keyword evidence="6" id="KW-1185">Reference proteome</keyword>
<gene>
    <name evidence="5" type="ORF">QJS04_geneDACA014697</name>
</gene>
<feature type="region of interest" description="Disordered" evidence="3">
    <location>
        <begin position="507"/>
        <end position="532"/>
    </location>
</feature>
<evidence type="ECO:0000259" key="4">
    <source>
        <dbReference type="PROSITE" id="PS51916"/>
    </source>
</evidence>
<dbReference type="Proteomes" id="UP001179952">
    <property type="component" value="Unassembled WGS sequence"/>
</dbReference>
<feature type="region of interest" description="Disordered" evidence="3">
    <location>
        <begin position="710"/>
        <end position="750"/>
    </location>
</feature>
<dbReference type="AlphaFoldDB" id="A0AAV9B4G6"/>
<name>A0AAV9B4G6_ACOGR</name>
<feature type="compositionally biased region" description="Basic and acidic residues" evidence="3">
    <location>
        <begin position="715"/>
        <end position="725"/>
    </location>
</feature>
<organism evidence="5 6">
    <name type="scientific">Acorus gramineus</name>
    <name type="common">Dwarf sweet flag</name>
    <dbReference type="NCBI Taxonomy" id="55184"/>
    <lineage>
        <taxon>Eukaryota</taxon>
        <taxon>Viridiplantae</taxon>
        <taxon>Streptophyta</taxon>
        <taxon>Embryophyta</taxon>
        <taxon>Tracheophyta</taxon>
        <taxon>Spermatophyta</taxon>
        <taxon>Magnoliopsida</taxon>
        <taxon>Liliopsida</taxon>
        <taxon>Acoraceae</taxon>
        <taxon>Acorus</taxon>
    </lineage>
</organism>
<feature type="compositionally biased region" description="Polar residues" evidence="3">
    <location>
        <begin position="813"/>
        <end position="823"/>
    </location>
</feature>
<feature type="compositionally biased region" description="Acidic residues" evidence="3">
    <location>
        <begin position="36"/>
        <end position="45"/>
    </location>
</feature>
<comment type="caution">
    <text evidence="5">The sequence shown here is derived from an EMBL/GenBank/DDBJ whole genome shotgun (WGS) entry which is preliminary data.</text>
</comment>
<evidence type="ECO:0000256" key="1">
    <source>
        <dbReference type="ARBA" id="ARBA00004123"/>
    </source>
</evidence>
<dbReference type="CDD" id="cd21865">
    <property type="entry name" value="DEUBAD_NFRKB"/>
    <property type="match status" value="1"/>
</dbReference>
<feature type="region of interest" description="Disordered" evidence="3">
    <location>
        <begin position="1137"/>
        <end position="1186"/>
    </location>
</feature>
<evidence type="ECO:0000313" key="6">
    <source>
        <dbReference type="Proteomes" id="UP001179952"/>
    </source>
</evidence>
<dbReference type="GO" id="GO:0031011">
    <property type="term" value="C:Ino80 complex"/>
    <property type="evidence" value="ECO:0007669"/>
    <property type="project" value="InterPro"/>
</dbReference>
<sequence>MAIVKNSFGVSKPSTLNISPGSAMSGDDSETSGGFSEEEEDEEEVLSASESGSDSDDSDADSGMGSDGYDSPAPLDGPAEERCQLGNQSFSLPLELYDLPGLGDVLSLETWNDCLTEEERFALAEFLPDMDQETFTKTMKELLGGENIQFGNPVMNLFSQLKGGLFDPHVEAYRRGLDFLQRRVHRHRLREYHDLMVGLLHRVKGVWESCHAYGIEEKIRIANSVRREGLVDRELALANEVSEEGLWEKKIRNHPMGKDAGNRAVYTLRQPSLEDPARVRCAVALEPAKGILKVIPSKKPMLASHGVELNMLLKSRYSKQFNSGRVGRSDRGPMGGEDGMEEFGRYDMGVQKDHRKPWMKQEFMRRHVKEGDGIPMGFPLPLKGERFHPYDGPVHYRSQDGLMKRKYLEKDQTQHVLSRARGDYGAGSPVRFDDWNTKSKKLRAGEEFQSEQNMNFNKSQRIYTPKTPDLYLGSDRKSKLVQEKFIRNSTQDGMSDTRVMQNFSSFARGEETESDSSEHGDEEVDASPLMRKSGYQKPYSVKAVYDQKKFLKQVKKEKGDVNGRFRFPESESFSAKGKIRGKASEQPGYLHDLHKVSSKPMKNNGPQMPFLKGYSAEKNFKWKPDLDYPVSKSNYVHDYASGVLDGEEDLLMNSRLMDKSGNGSQFKEAVAIKAEHHERTDVPLVVCNSRTKKRKGKVDDAYIDDTTEPDYVETSSKKQNNEPKLMKKGGKKKVEPGTSPLPLVNTDPLVPERGSADLETETKPLKKSFIPITPTVHTGFSFSIIHLLTSIRKAMITVQAEDVAEASGLPDKNNGNGRHQTINGVLPPDKLDANSAEQTENKNLPSLTVQQTVTRVRSDPGDPSILDMQEPLHDLVRGVLKIFSSKTAPLGAKGWKPLVVYEKSTKSWSWIGPFSSRSDHDLSEEETSSEAWGIPHKMLVKLVDAFANWLKSGQETLRQIGTLPAPPVCSQPCLSEKERFRDLRAQKSLNTISPSSDEMRAYFRREEVLRYSIPDRAFSYTAADGKKSIVAPLRRCGGKPTSKARDHFMLKPDRPPHVTILCLVRDAAARLPGNIGTRADVCTLIRDSQYIVEDVTDAQVNQVVSGALDRLHYEIDPCVQYDSDRKLWVYLHRDREEEDFEDDGTSSTKKWKRQRKDPTETSEVGKINDNGPGDQPAGESATGYEFNPDLNVEASTIYGGENAEPSYNDAKPNIEEPYISSGQGNAHQEHPMGWGVLDLNSFRETKMLCQENSTNEDFDDETYGREQAVGVMTAGL</sequence>
<reference evidence="5" key="1">
    <citation type="journal article" date="2023" name="Nat. Commun.">
        <title>Diploid and tetraploid genomes of Acorus and the evolution of monocots.</title>
        <authorList>
            <person name="Ma L."/>
            <person name="Liu K.W."/>
            <person name="Li Z."/>
            <person name="Hsiao Y.Y."/>
            <person name="Qi Y."/>
            <person name="Fu T."/>
            <person name="Tang G.D."/>
            <person name="Zhang D."/>
            <person name="Sun W.H."/>
            <person name="Liu D.K."/>
            <person name="Li Y."/>
            <person name="Chen G.Z."/>
            <person name="Liu X.D."/>
            <person name="Liao X.Y."/>
            <person name="Jiang Y.T."/>
            <person name="Yu X."/>
            <person name="Hao Y."/>
            <person name="Huang J."/>
            <person name="Zhao X.W."/>
            <person name="Ke S."/>
            <person name="Chen Y.Y."/>
            <person name="Wu W.L."/>
            <person name="Hsu J.L."/>
            <person name="Lin Y.F."/>
            <person name="Huang M.D."/>
            <person name="Li C.Y."/>
            <person name="Huang L."/>
            <person name="Wang Z.W."/>
            <person name="Zhao X."/>
            <person name="Zhong W.Y."/>
            <person name="Peng D.H."/>
            <person name="Ahmad S."/>
            <person name="Lan S."/>
            <person name="Zhang J.S."/>
            <person name="Tsai W.C."/>
            <person name="Van de Peer Y."/>
            <person name="Liu Z.J."/>
        </authorList>
    </citation>
    <scope>NUCLEOTIDE SEQUENCE</scope>
    <source>
        <strain evidence="5">SCP</strain>
    </source>
</reference>
<dbReference type="PANTHER" id="PTHR13052">
    <property type="entry name" value="NFRKB-RELATED"/>
    <property type="match status" value="1"/>
</dbReference>
<feature type="compositionally biased region" description="Low complexity" evidence="3">
    <location>
        <begin position="61"/>
        <end position="71"/>
    </location>
</feature>
<reference evidence="5" key="2">
    <citation type="submission" date="2023-06" db="EMBL/GenBank/DDBJ databases">
        <authorList>
            <person name="Ma L."/>
            <person name="Liu K.-W."/>
            <person name="Li Z."/>
            <person name="Hsiao Y.-Y."/>
            <person name="Qi Y."/>
            <person name="Fu T."/>
            <person name="Tang G."/>
            <person name="Zhang D."/>
            <person name="Sun W.-H."/>
            <person name="Liu D.-K."/>
            <person name="Li Y."/>
            <person name="Chen G.-Z."/>
            <person name="Liu X.-D."/>
            <person name="Liao X.-Y."/>
            <person name="Jiang Y.-T."/>
            <person name="Yu X."/>
            <person name="Hao Y."/>
            <person name="Huang J."/>
            <person name="Zhao X.-W."/>
            <person name="Ke S."/>
            <person name="Chen Y.-Y."/>
            <person name="Wu W.-L."/>
            <person name="Hsu J.-L."/>
            <person name="Lin Y.-F."/>
            <person name="Huang M.-D."/>
            <person name="Li C.-Y."/>
            <person name="Huang L."/>
            <person name="Wang Z.-W."/>
            <person name="Zhao X."/>
            <person name="Zhong W.-Y."/>
            <person name="Peng D.-H."/>
            <person name="Ahmad S."/>
            <person name="Lan S."/>
            <person name="Zhang J.-S."/>
            <person name="Tsai W.-C."/>
            <person name="Van De Peer Y."/>
            <person name="Liu Z.-J."/>
        </authorList>
    </citation>
    <scope>NUCLEOTIDE SEQUENCE</scope>
    <source>
        <strain evidence="5">SCP</strain>
        <tissue evidence="5">Leaves</tissue>
    </source>
</reference>
<dbReference type="EMBL" id="JAUJYN010000005">
    <property type="protein sequence ID" value="KAK1270994.1"/>
    <property type="molecule type" value="Genomic_DNA"/>
</dbReference>
<feature type="region of interest" description="Disordered" evidence="3">
    <location>
        <begin position="807"/>
        <end position="829"/>
    </location>
</feature>
<feature type="domain" description="DEUBAD" evidence="4">
    <location>
        <begin position="93"/>
        <end position="206"/>
    </location>
</feature>
<dbReference type="PROSITE" id="PS51916">
    <property type="entry name" value="DEUBAD"/>
    <property type="match status" value="1"/>
</dbReference>
<evidence type="ECO:0000256" key="2">
    <source>
        <dbReference type="ARBA" id="ARBA00023242"/>
    </source>
</evidence>
<dbReference type="Pfam" id="PF25793">
    <property type="entry name" value="WHD_2nd_NFRKB"/>
    <property type="match status" value="1"/>
</dbReference>
<proteinExistence type="predicted"/>
<keyword evidence="2" id="KW-0539">Nucleus</keyword>
<feature type="region of interest" description="Disordered" evidence="3">
    <location>
        <begin position="1"/>
        <end position="81"/>
    </location>
</feature>